<sequence length="317" mass="36462">MHTESSQPECALPDDIVEDILTIAWIQRWMVRRWQFYQAILSVCHQWRAILRIVSLRFIIIECPSDAKYYVHLVSLAKAHLQEKEAVLRFFDKTHVRADASALVLPPMLPSCRSLELTDGAPGNQSWAGEDRLFSWLRIRNLQSVAFLNLRLKTESVLPTKFTHLHYHLDGVRQVPHDPPEWLKTCLLGITHLRVSSPQPLTPFVRYVKHLEELIVDLHGFADFFYTIVAALKAGLLRGSRKKLILNTGPHEPSSYNAVKATCDSLNITFERRIVYSDDKSLVCWDGYPTFPVIASTVGQWLARRGDNVIRHWACRM</sequence>
<comment type="caution">
    <text evidence="1">The sequence shown here is derived from an EMBL/GenBank/DDBJ whole genome shotgun (WGS) entry which is preliminary data.</text>
</comment>
<keyword evidence="2" id="KW-1185">Reference proteome</keyword>
<dbReference type="AlphaFoldDB" id="A0AAD5YMR5"/>
<accession>A0AAD5YMR5</accession>
<protein>
    <submittedName>
        <fullName evidence="1">Uncharacterized protein</fullName>
    </submittedName>
</protein>
<dbReference type="EMBL" id="JANAWD010000033">
    <property type="protein sequence ID" value="KAJ3490109.1"/>
    <property type="molecule type" value="Genomic_DNA"/>
</dbReference>
<reference evidence="1" key="1">
    <citation type="submission" date="2022-07" db="EMBL/GenBank/DDBJ databases">
        <title>Genome Sequence of Physisporinus lineatus.</title>
        <authorList>
            <person name="Buettner E."/>
        </authorList>
    </citation>
    <scope>NUCLEOTIDE SEQUENCE</scope>
    <source>
        <strain evidence="1">VT162</strain>
    </source>
</reference>
<evidence type="ECO:0000313" key="1">
    <source>
        <dbReference type="EMBL" id="KAJ3490109.1"/>
    </source>
</evidence>
<name>A0AAD5YMR5_9APHY</name>
<gene>
    <name evidence="1" type="ORF">NLI96_g1669</name>
</gene>
<evidence type="ECO:0000313" key="2">
    <source>
        <dbReference type="Proteomes" id="UP001212997"/>
    </source>
</evidence>
<proteinExistence type="predicted"/>
<dbReference type="Proteomes" id="UP001212997">
    <property type="component" value="Unassembled WGS sequence"/>
</dbReference>
<organism evidence="1 2">
    <name type="scientific">Meripilus lineatus</name>
    <dbReference type="NCBI Taxonomy" id="2056292"/>
    <lineage>
        <taxon>Eukaryota</taxon>
        <taxon>Fungi</taxon>
        <taxon>Dikarya</taxon>
        <taxon>Basidiomycota</taxon>
        <taxon>Agaricomycotina</taxon>
        <taxon>Agaricomycetes</taxon>
        <taxon>Polyporales</taxon>
        <taxon>Meripilaceae</taxon>
        <taxon>Meripilus</taxon>
    </lineage>
</organism>